<evidence type="ECO:0000313" key="2">
    <source>
        <dbReference type="EMBL" id="JAV29529.1"/>
    </source>
</evidence>
<name>A0A1Q3FPK0_CULTA</name>
<keyword evidence="1" id="KW-1133">Transmembrane helix</keyword>
<reference evidence="2" key="1">
    <citation type="submission" date="2017-01" db="EMBL/GenBank/DDBJ databases">
        <title>A deep insight into the sialotranscriptome of adult male and female Cluex tarsalis mosquitoes.</title>
        <authorList>
            <person name="Ribeiro J.M."/>
            <person name="Moreira F."/>
            <person name="Bernard K.A."/>
            <person name="Calvo E."/>
        </authorList>
    </citation>
    <scope>NUCLEOTIDE SEQUENCE</scope>
    <source>
        <strain evidence="2">Kern County</strain>
        <tissue evidence="2">Salivary glands</tissue>
    </source>
</reference>
<feature type="transmembrane region" description="Helical" evidence="1">
    <location>
        <begin position="6"/>
        <end position="23"/>
    </location>
</feature>
<proteinExistence type="predicted"/>
<evidence type="ECO:0000256" key="1">
    <source>
        <dbReference type="SAM" id="Phobius"/>
    </source>
</evidence>
<keyword evidence="1" id="KW-0472">Membrane</keyword>
<accession>A0A1Q3FPK0</accession>
<feature type="transmembrane region" description="Helical" evidence="1">
    <location>
        <begin position="68"/>
        <end position="91"/>
    </location>
</feature>
<organism evidence="2">
    <name type="scientific">Culex tarsalis</name>
    <name type="common">Encephalitis mosquito</name>
    <dbReference type="NCBI Taxonomy" id="7177"/>
    <lineage>
        <taxon>Eukaryota</taxon>
        <taxon>Metazoa</taxon>
        <taxon>Ecdysozoa</taxon>
        <taxon>Arthropoda</taxon>
        <taxon>Hexapoda</taxon>
        <taxon>Insecta</taxon>
        <taxon>Pterygota</taxon>
        <taxon>Neoptera</taxon>
        <taxon>Endopterygota</taxon>
        <taxon>Diptera</taxon>
        <taxon>Nematocera</taxon>
        <taxon>Culicoidea</taxon>
        <taxon>Culicidae</taxon>
        <taxon>Culicinae</taxon>
        <taxon>Culicini</taxon>
        <taxon>Culex</taxon>
        <taxon>Culex</taxon>
    </lineage>
</organism>
<dbReference type="AlphaFoldDB" id="A0A1Q3FPK0"/>
<dbReference type="EMBL" id="GFDL01005516">
    <property type="protein sequence ID" value="JAV29529.1"/>
    <property type="molecule type" value="Transcribed_RNA"/>
</dbReference>
<protein>
    <submittedName>
        <fullName evidence="2">Uncharacterized protein</fullName>
    </submittedName>
</protein>
<feature type="transmembrane region" description="Helical" evidence="1">
    <location>
        <begin position="30"/>
        <end position="48"/>
    </location>
</feature>
<sequence>MGSSALILGLAWFGVGVSMIYGVFKENKKLVYPTLFLYMTELFLLFIRDVVMVWRNEPSYKITFLDPVATMAILYVTMHILMSVVALGRLFQHEPLKQSSMDFRRLKSNQETEGTDELLEDIDIQASG</sequence>
<keyword evidence="1" id="KW-0812">Transmembrane</keyword>